<accession>A0A392URE5</accession>
<dbReference type="Proteomes" id="UP000265520">
    <property type="component" value="Unassembled WGS sequence"/>
</dbReference>
<dbReference type="AlphaFoldDB" id="A0A392URE5"/>
<sequence>LSEEDGCLDDWEAVADALYANDNEHSMVSESPIEHEIKSYVDSEATKNPRVDFSKKEL</sequence>
<reference evidence="1 2" key="1">
    <citation type="journal article" date="2018" name="Front. Plant Sci.">
        <title>Red Clover (Trifolium pratense) and Zigzag Clover (T. medium) - A Picture of Genomic Similarities and Differences.</title>
        <authorList>
            <person name="Dluhosova J."/>
            <person name="Istvanek J."/>
            <person name="Nedelnik J."/>
            <person name="Repkova J."/>
        </authorList>
    </citation>
    <scope>NUCLEOTIDE SEQUENCE [LARGE SCALE GENOMIC DNA]</scope>
    <source>
        <strain evidence="2">cv. 10/8</strain>
        <tissue evidence="1">Leaf</tissue>
    </source>
</reference>
<comment type="caution">
    <text evidence="1">The sequence shown here is derived from an EMBL/GenBank/DDBJ whole genome shotgun (WGS) entry which is preliminary data.</text>
</comment>
<dbReference type="EMBL" id="LXQA010954340">
    <property type="protein sequence ID" value="MCI78598.1"/>
    <property type="molecule type" value="Genomic_DNA"/>
</dbReference>
<feature type="non-terminal residue" evidence="1">
    <location>
        <position position="58"/>
    </location>
</feature>
<protein>
    <submittedName>
        <fullName evidence="1">G patch domain-containinG protein 8-like</fullName>
    </submittedName>
</protein>
<evidence type="ECO:0000313" key="2">
    <source>
        <dbReference type="Proteomes" id="UP000265520"/>
    </source>
</evidence>
<gene>
    <name evidence="1" type="ORF">A2U01_0099868</name>
</gene>
<name>A0A392URE5_9FABA</name>
<organism evidence="1 2">
    <name type="scientific">Trifolium medium</name>
    <dbReference type="NCBI Taxonomy" id="97028"/>
    <lineage>
        <taxon>Eukaryota</taxon>
        <taxon>Viridiplantae</taxon>
        <taxon>Streptophyta</taxon>
        <taxon>Embryophyta</taxon>
        <taxon>Tracheophyta</taxon>
        <taxon>Spermatophyta</taxon>
        <taxon>Magnoliopsida</taxon>
        <taxon>eudicotyledons</taxon>
        <taxon>Gunneridae</taxon>
        <taxon>Pentapetalae</taxon>
        <taxon>rosids</taxon>
        <taxon>fabids</taxon>
        <taxon>Fabales</taxon>
        <taxon>Fabaceae</taxon>
        <taxon>Papilionoideae</taxon>
        <taxon>50 kb inversion clade</taxon>
        <taxon>NPAAA clade</taxon>
        <taxon>Hologalegina</taxon>
        <taxon>IRL clade</taxon>
        <taxon>Trifolieae</taxon>
        <taxon>Trifolium</taxon>
    </lineage>
</organism>
<evidence type="ECO:0000313" key="1">
    <source>
        <dbReference type="EMBL" id="MCI78598.1"/>
    </source>
</evidence>
<feature type="non-terminal residue" evidence="1">
    <location>
        <position position="1"/>
    </location>
</feature>
<keyword evidence="2" id="KW-1185">Reference proteome</keyword>
<proteinExistence type="predicted"/>